<dbReference type="InterPro" id="IPR010918">
    <property type="entry name" value="PurM-like_C_dom"/>
</dbReference>
<dbReference type="GO" id="GO:0009228">
    <property type="term" value="P:thiamine biosynthetic process"/>
    <property type="evidence" value="ECO:0007669"/>
    <property type="project" value="UniProtKB-KW"/>
</dbReference>
<dbReference type="CDD" id="cd02194">
    <property type="entry name" value="ThiL"/>
    <property type="match status" value="1"/>
</dbReference>
<dbReference type="InterPro" id="IPR036921">
    <property type="entry name" value="PurM-like_N_sf"/>
</dbReference>
<comment type="caution">
    <text evidence="4">The sequence shown here is derived from an EMBL/GenBank/DDBJ whole genome shotgun (WGS) entry which is preliminary data.</text>
</comment>
<dbReference type="Gene3D" id="3.30.1330.10">
    <property type="entry name" value="PurM-like, N-terminal domain"/>
    <property type="match status" value="1"/>
</dbReference>
<feature type="binding site" evidence="1">
    <location>
        <position position="105"/>
    </location>
    <ligand>
        <name>ATP</name>
        <dbReference type="ChEBI" id="CHEBI:30616"/>
    </ligand>
</feature>
<feature type="binding site" evidence="1">
    <location>
        <position position="123"/>
    </location>
    <ligand>
        <name>Mg(2+)</name>
        <dbReference type="ChEBI" id="CHEBI:18420"/>
        <label>1</label>
    </ligand>
</feature>
<dbReference type="SUPFAM" id="SSF56042">
    <property type="entry name" value="PurM C-terminal domain-like"/>
    <property type="match status" value="1"/>
</dbReference>
<comment type="similarity">
    <text evidence="1">Belongs to the thiamine-monophosphate kinase family.</text>
</comment>
<feature type="binding site" evidence="1">
    <location>
        <position position="148"/>
    </location>
    <ligand>
        <name>ATP</name>
        <dbReference type="ChEBI" id="CHEBI:30616"/>
    </ligand>
</feature>
<proteinExistence type="inferred from homology"/>
<dbReference type="InterPro" id="IPR016188">
    <property type="entry name" value="PurM-like_N"/>
</dbReference>
<feature type="binding site" evidence="1">
    <location>
        <position position="332"/>
    </location>
    <ligand>
        <name>substrate</name>
    </ligand>
</feature>
<comment type="miscellaneous">
    <text evidence="1">Reaction mechanism of ThiL seems to utilize a direct, inline transfer of the gamma-phosphate of ATP to TMP rather than a phosphorylated enzyme intermediate.</text>
</comment>
<feature type="binding site" evidence="1">
    <location>
        <position position="225"/>
    </location>
    <ligand>
        <name>Mg(2+)</name>
        <dbReference type="ChEBI" id="CHEBI:18420"/>
        <label>3</label>
    </ligand>
</feature>
<feature type="binding site" evidence="1">
    <location>
        <position position="53"/>
    </location>
    <ligand>
        <name>substrate</name>
    </ligand>
</feature>
<feature type="binding site" evidence="1">
    <location>
        <position position="75"/>
    </location>
    <ligand>
        <name>Mg(2+)</name>
        <dbReference type="ChEBI" id="CHEBI:18420"/>
        <label>2</label>
    </ligand>
</feature>
<reference evidence="4" key="1">
    <citation type="journal article" date="2020" name="mSystems">
        <title>Genome- and Community-Level Interaction Insights into Carbon Utilization and Element Cycling Functions of Hydrothermarchaeota in Hydrothermal Sediment.</title>
        <authorList>
            <person name="Zhou Z."/>
            <person name="Liu Y."/>
            <person name="Xu W."/>
            <person name="Pan J."/>
            <person name="Luo Z.H."/>
            <person name="Li M."/>
        </authorList>
    </citation>
    <scope>NUCLEOTIDE SEQUENCE [LARGE SCALE GENOMIC DNA]</scope>
    <source>
        <strain evidence="4">SpSt-374</strain>
    </source>
</reference>
<feature type="binding site" evidence="1">
    <location>
        <position position="75"/>
    </location>
    <ligand>
        <name>Mg(2+)</name>
        <dbReference type="ChEBI" id="CHEBI:18420"/>
        <label>3</label>
    </ligand>
</feature>
<dbReference type="GO" id="GO:0005524">
    <property type="term" value="F:ATP binding"/>
    <property type="evidence" value="ECO:0007669"/>
    <property type="project" value="UniProtKB-UniRule"/>
</dbReference>
<dbReference type="EMBL" id="DSPX01000064">
    <property type="protein sequence ID" value="HGG00338.1"/>
    <property type="molecule type" value="Genomic_DNA"/>
</dbReference>
<accession>A0A7C3VL19</accession>
<feature type="domain" description="PurM-like C-terminal" evidence="3">
    <location>
        <begin position="154"/>
        <end position="310"/>
    </location>
</feature>
<keyword evidence="1" id="KW-0460">Magnesium</keyword>
<comment type="pathway">
    <text evidence="1">Cofactor biosynthesis; thiamine diphosphate biosynthesis; thiamine diphosphate from thiamine phosphate: step 1/1.</text>
</comment>
<feature type="binding site" evidence="1">
    <location>
        <position position="46"/>
    </location>
    <ligand>
        <name>Mg(2+)</name>
        <dbReference type="ChEBI" id="CHEBI:18420"/>
        <label>2</label>
    </ligand>
</feature>
<feature type="binding site" evidence="1">
    <location>
        <position position="46"/>
    </location>
    <ligand>
        <name>Mg(2+)</name>
        <dbReference type="ChEBI" id="CHEBI:18420"/>
        <label>1</label>
    </ligand>
</feature>
<dbReference type="AlphaFoldDB" id="A0A7C3VL19"/>
<feature type="binding site" evidence="1">
    <location>
        <position position="44"/>
    </location>
    <ligand>
        <name>Mg(2+)</name>
        <dbReference type="ChEBI" id="CHEBI:18420"/>
        <label>4</label>
    </ligand>
</feature>
<dbReference type="Pfam" id="PF00586">
    <property type="entry name" value="AIRS"/>
    <property type="match status" value="1"/>
</dbReference>
<feature type="binding site" evidence="1">
    <location>
        <position position="27"/>
    </location>
    <ligand>
        <name>Mg(2+)</name>
        <dbReference type="ChEBI" id="CHEBI:18420"/>
        <label>4</label>
    </ligand>
</feature>
<dbReference type="GO" id="GO:0009229">
    <property type="term" value="P:thiamine diphosphate biosynthetic process"/>
    <property type="evidence" value="ECO:0007669"/>
    <property type="project" value="UniProtKB-UniRule"/>
</dbReference>
<feature type="binding site" evidence="1">
    <location>
        <position position="228"/>
    </location>
    <ligand>
        <name>Mg(2+)</name>
        <dbReference type="ChEBI" id="CHEBI:18420"/>
        <label>5</label>
    </ligand>
</feature>
<feature type="domain" description="PurM-like N-terminal" evidence="2">
    <location>
        <begin position="25"/>
        <end position="138"/>
    </location>
</feature>
<keyword evidence="1" id="KW-0784">Thiamine biosynthesis</keyword>
<keyword evidence="1" id="KW-0547">Nucleotide-binding</keyword>
<dbReference type="PANTHER" id="PTHR30270:SF0">
    <property type="entry name" value="THIAMINE-MONOPHOSPHATE KINASE"/>
    <property type="match status" value="1"/>
</dbReference>
<keyword evidence="1" id="KW-0067">ATP-binding</keyword>
<dbReference type="EC" id="2.7.4.16" evidence="1"/>
<keyword evidence="1 4" id="KW-0808">Transferase</keyword>
<dbReference type="PIRSF" id="PIRSF005303">
    <property type="entry name" value="Thiam_monoph_kin"/>
    <property type="match status" value="1"/>
</dbReference>
<dbReference type="InterPro" id="IPR036676">
    <property type="entry name" value="PurM-like_C_sf"/>
</dbReference>
<dbReference type="InterPro" id="IPR006283">
    <property type="entry name" value="ThiL-like"/>
</dbReference>
<gene>
    <name evidence="1" type="primary">thiL</name>
    <name evidence="4" type="ORF">ENR15_06725</name>
</gene>
<dbReference type="Gene3D" id="3.90.650.10">
    <property type="entry name" value="PurM-like C-terminal domain"/>
    <property type="match status" value="1"/>
</dbReference>
<keyword evidence="1" id="KW-0479">Metal-binding</keyword>
<evidence type="ECO:0000259" key="3">
    <source>
        <dbReference type="Pfam" id="PF02769"/>
    </source>
</evidence>
<comment type="catalytic activity">
    <reaction evidence="1">
        <text>thiamine phosphate + ATP = thiamine diphosphate + ADP</text>
        <dbReference type="Rhea" id="RHEA:15913"/>
        <dbReference type="ChEBI" id="CHEBI:30616"/>
        <dbReference type="ChEBI" id="CHEBI:37575"/>
        <dbReference type="ChEBI" id="CHEBI:58937"/>
        <dbReference type="ChEBI" id="CHEBI:456216"/>
        <dbReference type="EC" id="2.7.4.16"/>
    </reaction>
</comment>
<evidence type="ECO:0000259" key="2">
    <source>
        <dbReference type="Pfam" id="PF00586"/>
    </source>
</evidence>
<keyword evidence="1 4" id="KW-0418">Kinase</keyword>
<dbReference type="HAMAP" id="MF_02128">
    <property type="entry name" value="TMP_kinase"/>
    <property type="match status" value="1"/>
</dbReference>
<feature type="binding site" evidence="1">
    <location>
        <position position="276"/>
    </location>
    <ligand>
        <name>substrate</name>
    </ligand>
</feature>
<sequence>MLVSDLGEKGLLERLHRFCPPEIIGDDGACIAWAAPESSHLVVTTDVLVDGVHFSDATTTAADAGWRAAAANLSDLAAMGAVPLGITVGLAVRGDTPVNWVEGLYEGMAACLGRYATPILGGDVVRSPVNTISITAFGWGDPEMTIRRANAQLGDAIVVTGWHGASRAGLELLLHPEKGTILSAQTRQNFIEAHRRPRPRLDVREILWDVKSSMSASPLRVAGMDSSDGLADAICQIAAASGCGATIERGLIPMPPALTAWLGEETAIDWALYGGEDFELVLCLPPESARVLVGKLKRPGAIVGYITMEPEVWLRDRNGVYPEQELSRSLGFQHF</sequence>
<evidence type="ECO:0000256" key="1">
    <source>
        <dbReference type="HAMAP-Rule" id="MF_02128"/>
    </source>
</evidence>
<organism evidence="4">
    <name type="scientific">Planktothricoides sp. SpSt-374</name>
    <dbReference type="NCBI Taxonomy" id="2282167"/>
    <lineage>
        <taxon>Bacteria</taxon>
        <taxon>Bacillati</taxon>
        <taxon>Cyanobacteriota</taxon>
        <taxon>Cyanophyceae</taxon>
        <taxon>Oscillatoriophycideae</taxon>
        <taxon>Oscillatoriales</taxon>
        <taxon>Oscillatoriaceae</taxon>
        <taxon>Planktothricoides</taxon>
    </lineage>
</organism>
<dbReference type="PANTHER" id="PTHR30270">
    <property type="entry name" value="THIAMINE-MONOPHOSPHATE KINASE"/>
    <property type="match status" value="1"/>
</dbReference>
<feature type="binding site" evidence="1">
    <location>
        <position position="227"/>
    </location>
    <ligand>
        <name>ATP</name>
        <dbReference type="ChEBI" id="CHEBI:30616"/>
    </ligand>
</feature>
<dbReference type="NCBIfam" id="TIGR01379">
    <property type="entry name" value="thiL"/>
    <property type="match status" value="1"/>
</dbReference>
<name>A0A7C3VL19_9CYAN</name>
<feature type="binding site" evidence="1">
    <location>
        <position position="27"/>
    </location>
    <ligand>
        <name>Mg(2+)</name>
        <dbReference type="ChEBI" id="CHEBI:18420"/>
        <label>3</label>
    </ligand>
</feature>
<feature type="binding site" evidence="1">
    <location>
        <begin position="122"/>
        <end position="123"/>
    </location>
    <ligand>
        <name>ATP</name>
        <dbReference type="ChEBI" id="CHEBI:30616"/>
    </ligand>
</feature>
<dbReference type="SUPFAM" id="SSF55326">
    <property type="entry name" value="PurM N-terminal domain-like"/>
    <property type="match status" value="1"/>
</dbReference>
<dbReference type="GO" id="GO:0009030">
    <property type="term" value="F:thiamine-phosphate kinase activity"/>
    <property type="evidence" value="ECO:0007669"/>
    <property type="project" value="UniProtKB-UniRule"/>
</dbReference>
<protein>
    <recommendedName>
        <fullName evidence="1">Thiamine-monophosphate kinase</fullName>
        <shortName evidence="1">TMP kinase</shortName>
        <shortName evidence="1">Thiamine-phosphate kinase</shortName>
        <ecNumber evidence="1">2.7.4.16</ecNumber>
    </recommendedName>
</protein>
<dbReference type="UniPathway" id="UPA00060">
    <property type="reaction ID" value="UER00142"/>
</dbReference>
<dbReference type="GO" id="GO:0000287">
    <property type="term" value="F:magnesium ion binding"/>
    <property type="evidence" value="ECO:0007669"/>
    <property type="project" value="UniProtKB-UniRule"/>
</dbReference>
<feature type="binding site" evidence="1">
    <location>
        <position position="45"/>
    </location>
    <ligand>
        <name>Mg(2+)</name>
        <dbReference type="ChEBI" id="CHEBI:18420"/>
        <label>1</label>
    </ligand>
</feature>
<comment type="function">
    <text evidence="1">Catalyzes the ATP-dependent phosphorylation of thiamine-monophosphate (TMP) to form thiamine-pyrophosphate (TPP), the active form of vitamin B1.</text>
</comment>
<dbReference type="Pfam" id="PF02769">
    <property type="entry name" value="AIRS_C"/>
    <property type="match status" value="1"/>
</dbReference>
<feature type="binding site" evidence="1">
    <location>
        <position position="75"/>
    </location>
    <ligand>
        <name>Mg(2+)</name>
        <dbReference type="ChEBI" id="CHEBI:18420"/>
        <label>4</label>
    </ligand>
</feature>
<evidence type="ECO:0000313" key="4">
    <source>
        <dbReference type="EMBL" id="HGG00338.1"/>
    </source>
</evidence>